<dbReference type="GO" id="GO:0003964">
    <property type="term" value="F:RNA-directed DNA polymerase activity"/>
    <property type="evidence" value="ECO:0007669"/>
    <property type="project" value="UniProtKB-KW"/>
</dbReference>
<sequence length="366" mass="40491">MEQVMENGPWTIRLSPLILNIWNPNTKLQKEAVVSIPVWVKFRKVPIVAYSEVGLSHITSKLGKPIMLDSYTCEMRLNPWGRRNYARALIEMSSDQAFVKSLVVGIPLEDGSGHSMETIDVEYEWRPPHCGDCRTFGHNFNMCPKRVIEATVNSTKSTPKSVSKSANQVDNDGFVEVNNRKNKGKNHGKSTRIDGIRLTKPKASFFQEKKGPRKDQTQTTNQAKASTSSSAPSKNSTPMSNSFDALNNLVDEGINNPQDKDGGSVKTGFVAPVENIGLSSKATNVSSTPVSKNVNVTSTTTWECINESDIDDDDDVITSYGSSLGGGNQPEDEDFDLSDGYEAQVFDLPGQLKEFRDFKLYMHGRK</sequence>
<dbReference type="Proteomes" id="UP001151760">
    <property type="component" value="Unassembled WGS sequence"/>
</dbReference>
<accession>A0ABQ5JCF9</accession>
<name>A0ABQ5JCF9_9ASTR</name>
<feature type="compositionally biased region" description="Basic residues" evidence="1">
    <location>
        <begin position="180"/>
        <end position="190"/>
    </location>
</feature>
<organism evidence="2 3">
    <name type="scientific">Tanacetum coccineum</name>
    <dbReference type="NCBI Taxonomy" id="301880"/>
    <lineage>
        <taxon>Eukaryota</taxon>
        <taxon>Viridiplantae</taxon>
        <taxon>Streptophyta</taxon>
        <taxon>Embryophyta</taxon>
        <taxon>Tracheophyta</taxon>
        <taxon>Spermatophyta</taxon>
        <taxon>Magnoliopsida</taxon>
        <taxon>eudicotyledons</taxon>
        <taxon>Gunneridae</taxon>
        <taxon>Pentapetalae</taxon>
        <taxon>asterids</taxon>
        <taxon>campanulids</taxon>
        <taxon>Asterales</taxon>
        <taxon>Asteraceae</taxon>
        <taxon>Asteroideae</taxon>
        <taxon>Anthemideae</taxon>
        <taxon>Anthemidinae</taxon>
        <taxon>Tanacetum</taxon>
    </lineage>
</organism>
<keyword evidence="3" id="KW-1185">Reference proteome</keyword>
<reference evidence="2" key="2">
    <citation type="submission" date="2022-01" db="EMBL/GenBank/DDBJ databases">
        <authorList>
            <person name="Yamashiro T."/>
            <person name="Shiraishi A."/>
            <person name="Satake H."/>
            <person name="Nakayama K."/>
        </authorList>
    </citation>
    <scope>NUCLEOTIDE SEQUENCE</scope>
</reference>
<gene>
    <name evidence="2" type="ORF">Tco_1132126</name>
</gene>
<dbReference type="PANTHER" id="PTHR31286">
    <property type="entry name" value="GLYCINE-RICH CELL WALL STRUCTURAL PROTEIN 1.8-LIKE"/>
    <property type="match status" value="1"/>
</dbReference>
<keyword evidence="2" id="KW-0808">Transferase</keyword>
<feature type="compositionally biased region" description="Basic and acidic residues" evidence="1">
    <location>
        <begin position="207"/>
        <end position="216"/>
    </location>
</feature>
<evidence type="ECO:0000313" key="2">
    <source>
        <dbReference type="EMBL" id="GJU09730.1"/>
    </source>
</evidence>
<evidence type="ECO:0000313" key="3">
    <source>
        <dbReference type="Proteomes" id="UP001151760"/>
    </source>
</evidence>
<protein>
    <submittedName>
        <fullName evidence="2">Reverse transcriptase domain-containing protein</fullName>
    </submittedName>
</protein>
<dbReference type="EMBL" id="BQNB010021754">
    <property type="protein sequence ID" value="GJU09730.1"/>
    <property type="molecule type" value="Genomic_DNA"/>
</dbReference>
<evidence type="ECO:0000256" key="1">
    <source>
        <dbReference type="SAM" id="MobiDB-lite"/>
    </source>
</evidence>
<reference evidence="2" key="1">
    <citation type="journal article" date="2022" name="Int. J. Mol. Sci.">
        <title>Draft Genome of Tanacetum Coccineum: Genomic Comparison of Closely Related Tanacetum-Family Plants.</title>
        <authorList>
            <person name="Yamashiro T."/>
            <person name="Shiraishi A."/>
            <person name="Nakayama K."/>
            <person name="Satake H."/>
        </authorList>
    </citation>
    <scope>NUCLEOTIDE SEQUENCE</scope>
</reference>
<keyword evidence="2" id="KW-0548">Nucleotidyltransferase</keyword>
<feature type="compositionally biased region" description="Low complexity" evidence="1">
    <location>
        <begin position="153"/>
        <end position="165"/>
    </location>
</feature>
<comment type="caution">
    <text evidence="2">The sequence shown here is derived from an EMBL/GenBank/DDBJ whole genome shotgun (WGS) entry which is preliminary data.</text>
</comment>
<dbReference type="InterPro" id="IPR040256">
    <property type="entry name" value="At4g02000-like"/>
</dbReference>
<proteinExistence type="predicted"/>
<dbReference type="PANTHER" id="PTHR31286:SF99">
    <property type="entry name" value="DUF4283 DOMAIN-CONTAINING PROTEIN"/>
    <property type="match status" value="1"/>
</dbReference>
<keyword evidence="2" id="KW-0695">RNA-directed DNA polymerase</keyword>
<feature type="region of interest" description="Disordered" evidence="1">
    <location>
        <begin position="153"/>
        <end position="244"/>
    </location>
</feature>
<feature type="compositionally biased region" description="Low complexity" evidence="1">
    <location>
        <begin position="224"/>
        <end position="240"/>
    </location>
</feature>